<dbReference type="Proteomes" id="UP000053558">
    <property type="component" value="Unassembled WGS sequence"/>
</dbReference>
<dbReference type="AlphaFoldDB" id="A0A5M3N3H2"/>
<accession>A0A5M3N3H2</accession>
<feature type="transmembrane region" description="Helical" evidence="1">
    <location>
        <begin position="136"/>
        <end position="161"/>
    </location>
</feature>
<evidence type="ECO:0000313" key="4">
    <source>
        <dbReference type="Proteomes" id="UP000053558"/>
    </source>
</evidence>
<evidence type="ECO:0000259" key="2">
    <source>
        <dbReference type="Pfam" id="PF20151"/>
    </source>
</evidence>
<reference evidence="4" key="1">
    <citation type="journal article" date="2012" name="Science">
        <title>The Paleozoic origin of enzymatic lignin decomposition reconstructed from 31 fungal genomes.</title>
        <authorList>
            <person name="Floudas D."/>
            <person name="Binder M."/>
            <person name="Riley R."/>
            <person name="Barry K."/>
            <person name="Blanchette R.A."/>
            <person name="Henrissat B."/>
            <person name="Martinez A.T."/>
            <person name="Otillar R."/>
            <person name="Spatafora J.W."/>
            <person name="Yadav J.S."/>
            <person name="Aerts A."/>
            <person name="Benoit I."/>
            <person name="Boyd A."/>
            <person name="Carlson A."/>
            <person name="Copeland A."/>
            <person name="Coutinho P.M."/>
            <person name="de Vries R.P."/>
            <person name="Ferreira P."/>
            <person name="Findley K."/>
            <person name="Foster B."/>
            <person name="Gaskell J."/>
            <person name="Glotzer D."/>
            <person name="Gorecki P."/>
            <person name="Heitman J."/>
            <person name="Hesse C."/>
            <person name="Hori C."/>
            <person name="Igarashi K."/>
            <person name="Jurgens J.A."/>
            <person name="Kallen N."/>
            <person name="Kersten P."/>
            <person name="Kohler A."/>
            <person name="Kuees U."/>
            <person name="Kumar T.K.A."/>
            <person name="Kuo A."/>
            <person name="LaButti K."/>
            <person name="Larrondo L.F."/>
            <person name="Lindquist E."/>
            <person name="Ling A."/>
            <person name="Lombard V."/>
            <person name="Lucas S."/>
            <person name="Lundell T."/>
            <person name="Martin R."/>
            <person name="McLaughlin D.J."/>
            <person name="Morgenstern I."/>
            <person name="Morin E."/>
            <person name="Murat C."/>
            <person name="Nagy L.G."/>
            <person name="Nolan M."/>
            <person name="Ohm R.A."/>
            <person name="Patyshakuliyeva A."/>
            <person name="Rokas A."/>
            <person name="Ruiz-Duenas F.J."/>
            <person name="Sabat G."/>
            <person name="Salamov A."/>
            <person name="Samejima M."/>
            <person name="Schmutz J."/>
            <person name="Slot J.C."/>
            <person name="St John F."/>
            <person name="Stenlid J."/>
            <person name="Sun H."/>
            <person name="Sun S."/>
            <person name="Syed K."/>
            <person name="Tsang A."/>
            <person name="Wiebenga A."/>
            <person name="Young D."/>
            <person name="Pisabarro A."/>
            <person name="Eastwood D.C."/>
            <person name="Martin F."/>
            <person name="Cullen D."/>
            <person name="Grigoriev I.V."/>
            <person name="Hibbett D.S."/>
        </authorList>
    </citation>
    <scope>NUCLEOTIDE SEQUENCE [LARGE SCALE GENOMIC DNA]</scope>
    <source>
        <strain evidence="4">RWD-64-598 SS2</strain>
    </source>
</reference>
<evidence type="ECO:0000313" key="3">
    <source>
        <dbReference type="EMBL" id="EIW85969.1"/>
    </source>
</evidence>
<proteinExistence type="predicted"/>
<dbReference type="InterPro" id="IPR045340">
    <property type="entry name" value="DUF6533"/>
</dbReference>
<protein>
    <recommendedName>
        <fullName evidence="2">DUF6533 domain-containing protein</fullName>
    </recommendedName>
</protein>
<dbReference type="Pfam" id="PF20151">
    <property type="entry name" value="DUF6533"/>
    <property type="match status" value="1"/>
</dbReference>
<dbReference type="RefSeq" id="XP_007762630.1">
    <property type="nucleotide sequence ID" value="XM_007764440.1"/>
</dbReference>
<feature type="domain" description="DUF6533" evidence="2">
    <location>
        <begin position="18"/>
        <end position="53"/>
    </location>
</feature>
<organism evidence="3 4">
    <name type="scientific">Coniophora puteana (strain RWD-64-598)</name>
    <name type="common">Brown rot fungus</name>
    <dbReference type="NCBI Taxonomy" id="741705"/>
    <lineage>
        <taxon>Eukaryota</taxon>
        <taxon>Fungi</taxon>
        <taxon>Dikarya</taxon>
        <taxon>Basidiomycota</taxon>
        <taxon>Agaricomycotina</taxon>
        <taxon>Agaricomycetes</taxon>
        <taxon>Agaricomycetidae</taxon>
        <taxon>Boletales</taxon>
        <taxon>Coniophorineae</taxon>
        <taxon>Coniophoraceae</taxon>
        <taxon>Coniophora</taxon>
    </lineage>
</organism>
<keyword evidence="4" id="KW-1185">Reference proteome</keyword>
<name>A0A5M3N3H2_CONPW</name>
<gene>
    <name evidence="3" type="ORF">CONPUDRAFT_68605</name>
</gene>
<dbReference type="OrthoDB" id="2668325at2759"/>
<dbReference type="GeneID" id="19208660"/>
<sequence length="182" mass="21062">MSDRIQPDRALGEQVSKVFDYFLTLPSEVTWVWSMRWNMTRIIFTVSRYFAFVAGSLTAYITIVAAEVLIIIRVYAFWERNRRLLLILLAYGVADLFQFIYLIAFETVLLVLMTLRKYLTYRRVKSRFIELVYTQSALYTFFAVVGSVFNVICIGAAVNIVSRHLFSEADKSQAAYSNLGDK</sequence>
<keyword evidence="1" id="KW-1133">Transmembrane helix</keyword>
<keyword evidence="1" id="KW-0812">Transmembrane</keyword>
<dbReference type="EMBL" id="JH711573">
    <property type="protein sequence ID" value="EIW85969.1"/>
    <property type="molecule type" value="Genomic_DNA"/>
</dbReference>
<keyword evidence="1" id="KW-0472">Membrane</keyword>
<feature type="transmembrane region" description="Helical" evidence="1">
    <location>
        <begin position="49"/>
        <end position="76"/>
    </location>
</feature>
<evidence type="ECO:0000256" key="1">
    <source>
        <dbReference type="SAM" id="Phobius"/>
    </source>
</evidence>
<dbReference type="KEGG" id="cput:CONPUDRAFT_68605"/>
<comment type="caution">
    <text evidence="3">The sequence shown here is derived from an EMBL/GenBank/DDBJ whole genome shotgun (WGS) entry which is preliminary data.</text>
</comment>
<feature type="transmembrane region" description="Helical" evidence="1">
    <location>
        <begin position="96"/>
        <end position="115"/>
    </location>
</feature>